<dbReference type="Pfam" id="PF03140">
    <property type="entry name" value="DUF247"/>
    <property type="match status" value="1"/>
</dbReference>
<gene>
    <name evidence="1" type="ORF">Ddye_000074</name>
</gene>
<comment type="caution">
    <text evidence="1">The sequence shown here is derived from an EMBL/GenBank/DDBJ whole genome shotgun (WGS) entry which is preliminary data.</text>
</comment>
<accession>A0AAD9XL46</accession>
<sequence length="136" mass="15376">MLSSLDHVSLRLRTIHIGSTDIVHCLHLLRELLSFGDGDRVMKDGKLLGWEQMPCATNLVEAGIKLKKGDYNNGLYIKFKDGVLEIPPMIVDDMTEAFFRNIICFEQCWPGCTAKFTSYAIILDNLINTTKDIDIL</sequence>
<dbReference type="InterPro" id="IPR004158">
    <property type="entry name" value="DUF247_pln"/>
</dbReference>
<evidence type="ECO:0000313" key="2">
    <source>
        <dbReference type="Proteomes" id="UP001280121"/>
    </source>
</evidence>
<organism evidence="1 2">
    <name type="scientific">Dipteronia dyeriana</name>
    <dbReference type="NCBI Taxonomy" id="168575"/>
    <lineage>
        <taxon>Eukaryota</taxon>
        <taxon>Viridiplantae</taxon>
        <taxon>Streptophyta</taxon>
        <taxon>Embryophyta</taxon>
        <taxon>Tracheophyta</taxon>
        <taxon>Spermatophyta</taxon>
        <taxon>Magnoliopsida</taxon>
        <taxon>eudicotyledons</taxon>
        <taxon>Gunneridae</taxon>
        <taxon>Pentapetalae</taxon>
        <taxon>rosids</taxon>
        <taxon>malvids</taxon>
        <taxon>Sapindales</taxon>
        <taxon>Sapindaceae</taxon>
        <taxon>Hippocastanoideae</taxon>
        <taxon>Acereae</taxon>
        <taxon>Dipteronia</taxon>
    </lineage>
</organism>
<dbReference type="EMBL" id="JANJYI010000001">
    <property type="protein sequence ID" value="KAK2661500.1"/>
    <property type="molecule type" value="Genomic_DNA"/>
</dbReference>
<dbReference type="PANTHER" id="PTHR31170:SF17">
    <property type="match status" value="1"/>
</dbReference>
<name>A0AAD9XL46_9ROSI</name>
<dbReference type="PANTHER" id="PTHR31170">
    <property type="entry name" value="BNAC04G53230D PROTEIN"/>
    <property type="match status" value="1"/>
</dbReference>
<dbReference type="AlphaFoldDB" id="A0AAD9XL46"/>
<protein>
    <submittedName>
        <fullName evidence="1">Uncharacterized protein</fullName>
    </submittedName>
</protein>
<reference evidence="1" key="1">
    <citation type="journal article" date="2023" name="Plant J.">
        <title>Genome sequences and population genomics provide insights into the demographic history, inbreeding, and mutation load of two 'living fossil' tree species of Dipteronia.</title>
        <authorList>
            <person name="Feng Y."/>
            <person name="Comes H.P."/>
            <person name="Chen J."/>
            <person name="Zhu S."/>
            <person name="Lu R."/>
            <person name="Zhang X."/>
            <person name="Li P."/>
            <person name="Qiu J."/>
            <person name="Olsen K.M."/>
            <person name="Qiu Y."/>
        </authorList>
    </citation>
    <scope>NUCLEOTIDE SEQUENCE</scope>
    <source>
        <strain evidence="1">KIB01</strain>
    </source>
</reference>
<keyword evidence="2" id="KW-1185">Reference proteome</keyword>
<dbReference type="Proteomes" id="UP001280121">
    <property type="component" value="Unassembled WGS sequence"/>
</dbReference>
<evidence type="ECO:0000313" key="1">
    <source>
        <dbReference type="EMBL" id="KAK2661500.1"/>
    </source>
</evidence>
<proteinExistence type="predicted"/>